<name>A0A4Q0I781_9FIRM</name>
<dbReference type="Pfam" id="PF00005">
    <property type="entry name" value="ABC_tran"/>
    <property type="match status" value="1"/>
</dbReference>
<dbReference type="InterPro" id="IPR003439">
    <property type="entry name" value="ABC_transporter-like_ATP-bd"/>
</dbReference>
<keyword evidence="2" id="KW-0813">Transport</keyword>
<organism evidence="17 18">
    <name type="scientific">Acetivibrio mesophilus</name>
    <dbReference type="NCBI Taxonomy" id="2487273"/>
    <lineage>
        <taxon>Bacteria</taxon>
        <taxon>Bacillati</taxon>
        <taxon>Bacillota</taxon>
        <taxon>Clostridia</taxon>
        <taxon>Eubacteriales</taxon>
        <taxon>Oscillospiraceae</taxon>
        <taxon>Acetivibrio</taxon>
    </lineage>
</organism>
<evidence type="ECO:0000313" key="18">
    <source>
        <dbReference type="Proteomes" id="UP000289166"/>
    </source>
</evidence>
<evidence type="ECO:0000256" key="6">
    <source>
        <dbReference type="ARBA" id="ARBA00022741"/>
    </source>
</evidence>
<dbReference type="Pfam" id="PF00664">
    <property type="entry name" value="ABC_membrane"/>
    <property type="match status" value="1"/>
</dbReference>
<dbReference type="InterPro" id="IPR005074">
    <property type="entry name" value="Peptidase_C39"/>
</dbReference>
<dbReference type="GO" id="GO:0043214">
    <property type="term" value="F:ABC-type bacteriocin transporter activity"/>
    <property type="evidence" value="ECO:0007669"/>
    <property type="project" value="InterPro"/>
</dbReference>
<dbReference type="CDD" id="cd02418">
    <property type="entry name" value="Peptidase_C39B"/>
    <property type="match status" value="1"/>
</dbReference>
<feature type="domain" description="ABC transporter" evidence="14">
    <location>
        <begin position="486"/>
        <end position="720"/>
    </location>
</feature>
<dbReference type="SUPFAM" id="SSF90123">
    <property type="entry name" value="ABC transporter transmembrane region"/>
    <property type="match status" value="1"/>
</dbReference>
<proteinExistence type="predicted"/>
<dbReference type="RefSeq" id="WP_128705720.1">
    <property type="nucleotide sequence ID" value="NZ_RLII01000002.1"/>
</dbReference>
<keyword evidence="4" id="KW-0645">Protease</keyword>
<keyword evidence="5 13" id="KW-0812">Transmembrane</keyword>
<comment type="caution">
    <text evidence="17">The sequence shown here is derived from an EMBL/GenBank/DDBJ whole genome shotgun (WGS) entry which is preliminary data.</text>
</comment>
<dbReference type="EMBL" id="RLII01000002">
    <property type="protein sequence ID" value="RXE60220.1"/>
    <property type="molecule type" value="Genomic_DNA"/>
</dbReference>
<dbReference type="InterPro" id="IPR027417">
    <property type="entry name" value="P-loop_NTPase"/>
</dbReference>
<feature type="transmembrane region" description="Helical" evidence="13">
    <location>
        <begin position="307"/>
        <end position="326"/>
    </location>
</feature>
<keyword evidence="7" id="KW-0378">Hydrolase</keyword>
<dbReference type="SMART" id="SM00382">
    <property type="entry name" value="AAA"/>
    <property type="match status" value="1"/>
</dbReference>
<reference evidence="18" key="1">
    <citation type="submission" date="2018-11" db="EMBL/GenBank/DDBJ databases">
        <title>Genome sequencing of a novel mesophilic and cellulolytic organism within the genus Hungateiclostridium.</title>
        <authorList>
            <person name="Rettenmaier R."/>
            <person name="Liebl W."/>
            <person name="Zverlov V."/>
        </authorList>
    </citation>
    <scope>NUCLEOTIDE SEQUENCE [LARGE SCALE GENOMIC DNA]</scope>
    <source>
        <strain evidence="18">N2K1</strain>
    </source>
</reference>
<dbReference type="OrthoDB" id="9762778at2"/>
<evidence type="ECO:0000256" key="1">
    <source>
        <dbReference type="ARBA" id="ARBA00004651"/>
    </source>
</evidence>
<dbReference type="Gene3D" id="3.40.50.300">
    <property type="entry name" value="P-loop containing nucleotide triphosphate hydrolases"/>
    <property type="match status" value="1"/>
</dbReference>
<evidence type="ECO:0000256" key="9">
    <source>
        <dbReference type="ARBA" id="ARBA00022840"/>
    </source>
</evidence>
<dbReference type="Gene3D" id="3.90.70.10">
    <property type="entry name" value="Cysteine proteinases"/>
    <property type="match status" value="1"/>
</dbReference>
<keyword evidence="8" id="KW-0788">Thiol protease</keyword>
<accession>A0A4Q0I781</accession>
<dbReference type="InterPro" id="IPR005897">
    <property type="entry name" value="Pept_C39_ABC_bacteriocin"/>
</dbReference>
<evidence type="ECO:0000313" key="17">
    <source>
        <dbReference type="EMBL" id="RXE60220.1"/>
    </source>
</evidence>
<dbReference type="Gene3D" id="1.20.1560.10">
    <property type="entry name" value="ABC transporter type 1, transmembrane domain"/>
    <property type="match status" value="1"/>
</dbReference>
<dbReference type="InterPro" id="IPR003593">
    <property type="entry name" value="AAA+_ATPase"/>
</dbReference>
<dbReference type="GO" id="GO:0008234">
    <property type="term" value="F:cysteine-type peptidase activity"/>
    <property type="evidence" value="ECO:0007669"/>
    <property type="project" value="UniProtKB-KW"/>
</dbReference>
<comment type="subcellular location">
    <subcellularLocation>
        <location evidence="1">Cell membrane</location>
        <topology evidence="1">Multi-pass membrane protein</topology>
    </subcellularLocation>
</comment>
<dbReference type="Proteomes" id="UP000289166">
    <property type="component" value="Unassembled WGS sequence"/>
</dbReference>
<dbReference type="Pfam" id="PF03412">
    <property type="entry name" value="Peptidase_C39"/>
    <property type="match status" value="1"/>
</dbReference>
<evidence type="ECO:0000256" key="5">
    <source>
        <dbReference type="ARBA" id="ARBA00022692"/>
    </source>
</evidence>
<dbReference type="GO" id="GO:0005886">
    <property type="term" value="C:plasma membrane"/>
    <property type="evidence" value="ECO:0007669"/>
    <property type="project" value="UniProtKB-SubCell"/>
</dbReference>
<keyword evidence="18" id="KW-1185">Reference proteome</keyword>
<evidence type="ECO:0000256" key="7">
    <source>
        <dbReference type="ARBA" id="ARBA00022801"/>
    </source>
</evidence>
<feature type="transmembrane region" description="Helical" evidence="13">
    <location>
        <begin position="279"/>
        <end position="301"/>
    </location>
</feature>
<dbReference type="PROSITE" id="PS50990">
    <property type="entry name" value="PEPTIDASE_C39"/>
    <property type="match status" value="1"/>
</dbReference>
<gene>
    <name evidence="17" type="ORF">EFD62_03060</name>
</gene>
<keyword evidence="6" id="KW-0547">Nucleotide-binding</keyword>
<evidence type="ECO:0000259" key="16">
    <source>
        <dbReference type="PROSITE" id="PS50990"/>
    </source>
</evidence>
<dbReference type="PROSITE" id="PS50893">
    <property type="entry name" value="ABC_TRANSPORTER_2"/>
    <property type="match status" value="1"/>
</dbReference>
<evidence type="ECO:0000256" key="2">
    <source>
        <dbReference type="ARBA" id="ARBA00022448"/>
    </source>
</evidence>
<feature type="domain" description="Peptidase C39" evidence="16">
    <location>
        <begin position="15"/>
        <end position="139"/>
    </location>
</feature>
<sequence>MLNRLFKEKYICVRQYDLTDCGAACLSSVAQYYGLKVSLAKIREMTGTDTQGTNAYGLIHAANQLGFSAKGFKASKEDLMEDFKLPAIANVIVDNRLTHFVVIYSIKDSVITVADPDKGIVKYTIDDFCSIWTGGLILLEPGETFQKGDHTQNMIIKFAGLLKPLKGTVLGIFFASLLYTALGLAGSFYIKFLFDDLIKFEKLNDLHVISIGFATILVIQVFLNYYRSILITRLGISIDKSIMMEYYSHVLKLPMNFFNSRKVGEIISRFMDASKIRQAISGATLTIMIDTIMAIAGGILLYMQNSFLFFISFIVILLYGIIVSIFNKPIQSANRLIMEENAKLTSALVESIKGIETIKSFNAEDQTEKSTCNKIEAVMKSSFKEGMLHINLSSLTGIVAGLGGIVILWAGAYNVIMGNMSGGQLLAFNALLAYFLSPVRNLIDLQPLIQTAVVASNRLGEILELTTEKDLKHDNNNSIASLKGDIEFKNVDFRYGAKKPVLRNINLTIPRGKRIALVGESGSGKTTLVKLLMNFYNPENGDILINGHSLRDINLELIRKKIAFVSQDVFIFSGTVKENLCLGGENIDMDEIVKAAKIANAHDFIEELPLKYQTFLNESGANLSEGQKQRIAIARALLKKPDILILDEATSNLDSITENHIKNEIYGFADDVTVIIIAHRLSTVVNCDNIYLLKDGEIVESGSHAELIALKGYYFEMWRQTENTSAS</sequence>
<dbReference type="PROSITE" id="PS50929">
    <property type="entry name" value="ABC_TM1F"/>
    <property type="match status" value="1"/>
</dbReference>
<dbReference type="PANTHER" id="PTHR43394">
    <property type="entry name" value="ATP-DEPENDENT PERMEASE MDL1, MITOCHONDRIAL"/>
    <property type="match status" value="1"/>
</dbReference>
<feature type="transmembrane region" description="Helical" evidence="13">
    <location>
        <begin position="206"/>
        <end position="226"/>
    </location>
</feature>
<evidence type="ECO:0000259" key="14">
    <source>
        <dbReference type="PROSITE" id="PS50893"/>
    </source>
</evidence>
<keyword evidence="12 13" id="KW-0472">Membrane</keyword>
<dbReference type="CDD" id="cd18570">
    <property type="entry name" value="ABC_6TM_PCAT1_LagD_like"/>
    <property type="match status" value="1"/>
</dbReference>
<dbReference type="InterPro" id="IPR036640">
    <property type="entry name" value="ABC1_TM_sf"/>
</dbReference>
<keyword evidence="10" id="KW-1278">Translocase</keyword>
<dbReference type="PANTHER" id="PTHR43394:SF1">
    <property type="entry name" value="ATP-BINDING CASSETTE SUB-FAMILY B MEMBER 10, MITOCHONDRIAL"/>
    <property type="match status" value="1"/>
</dbReference>
<keyword evidence="3" id="KW-1003">Cell membrane</keyword>
<dbReference type="AlphaFoldDB" id="A0A4Q0I781"/>
<evidence type="ECO:0000256" key="11">
    <source>
        <dbReference type="ARBA" id="ARBA00022989"/>
    </source>
</evidence>
<dbReference type="InterPro" id="IPR011527">
    <property type="entry name" value="ABC1_TM_dom"/>
</dbReference>
<evidence type="ECO:0000256" key="3">
    <source>
        <dbReference type="ARBA" id="ARBA00022475"/>
    </source>
</evidence>
<feature type="transmembrane region" description="Helical" evidence="13">
    <location>
        <begin position="388"/>
        <end position="410"/>
    </location>
</feature>
<dbReference type="GO" id="GO:0006508">
    <property type="term" value="P:proteolysis"/>
    <property type="evidence" value="ECO:0007669"/>
    <property type="project" value="UniProtKB-KW"/>
</dbReference>
<evidence type="ECO:0000256" key="12">
    <source>
        <dbReference type="ARBA" id="ARBA00023136"/>
    </source>
</evidence>
<dbReference type="GO" id="GO:0016887">
    <property type="term" value="F:ATP hydrolysis activity"/>
    <property type="evidence" value="ECO:0007669"/>
    <property type="project" value="InterPro"/>
</dbReference>
<evidence type="ECO:0000259" key="15">
    <source>
        <dbReference type="PROSITE" id="PS50929"/>
    </source>
</evidence>
<dbReference type="GO" id="GO:0015421">
    <property type="term" value="F:ABC-type oligopeptide transporter activity"/>
    <property type="evidence" value="ECO:0007669"/>
    <property type="project" value="TreeGrafter"/>
</dbReference>
<keyword evidence="9" id="KW-0067">ATP-binding</keyword>
<dbReference type="FunFam" id="3.40.50.300:FF:000287">
    <property type="entry name" value="Multidrug ABC transporter ATP-binding protein"/>
    <property type="match status" value="1"/>
</dbReference>
<evidence type="ECO:0000256" key="10">
    <source>
        <dbReference type="ARBA" id="ARBA00022967"/>
    </source>
</evidence>
<feature type="transmembrane region" description="Helical" evidence="13">
    <location>
        <begin position="169"/>
        <end position="194"/>
    </location>
</feature>
<feature type="domain" description="ABC transmembrane type-1" evidence="15">
    <location>
        <begin position="170"/>
        <end position="451"/>
    </location>
</feature>
<dbReference type="SUPFAM" id="SSF52540">
    <property type="entry name" value="P-loop containing nucleoside triphosphate hydrolases"/>
    <property type="match status" value="1"/>
</dbReference>
<evidence type="ECO:0000256" key="8">
    <source>
        <dbReference type="ARBA" id="ARBA00022807"/>
    </source>
</evidence>
<dbReference type="InterPro" id="IPR039421">
    <property type="entry name" value="Type_1_exporter"/>
</dbReference>
<protein>
    <submittedName>
        <fullName evidence="17">Peptidase domain-containing ABC transporter</fullName>
    </submittedName>
</protein>
<dbReference type="GO" id="GO:0005524">
    <property type="term" value="F:ATP binding"/>
    <property type="evidence" value="ECO:0007669"/>
    <property type="project" value="UniProtKB-KW"/>
</dbReference>
<evidence type="ECO:0000256" key="4">
    <source>
        <dbReference type="ARBA" id="ARBA00022670"/>
    </source>
</evidence>
<evidence type="ECO:0000256" key="13">
    <source>
        <dbReference type="SAM" id="Phobius"/>
    </source>
</evidence>
<keyword evidence="11 13" id="KW-1133">Transmembrane helix</keyword>
<dbReference type="NCBIfam" id="TIGR01193">
    <property type="entry name" value="bacteriocin_ABC"/>
    <property type="match status" value="1"/>
</dbReference>